<dbReference type="EMBL" id="CP009247">
    <property type="protein sequence ID" value="APT89440.1"/>
    <property type="molecule type" value="Genomic_DNA"/>
</dbReference>
<dbReference type="GO" id="GO:0000976">
    <property type="term" value="F:transcription cis-regulatory region binding"/>
    <property type="evidence" value="ECO:0007669"/>
    <property type="project" value="TreeGrafter"/>
</dbReference>
<dbReference type="Pfam" id="PF17920">
    <property type="entry name" value="TetR_C_16"/>
    <property type="match status" value="1"/>
</dbReference>
<dbReference type="AlphaFoldDB" id="A0A1L7CUH7"/>
<dbReference type="SUPFAM" id="SSF48498">
    <property type="entry name" value="Tetracyclin repressor-like, C-terminal domain"/>
    <property type="match status" value="1"/>
</dbReference>
<dbReference type="InterPro" id="IPR001647">
    <property type="entry name" value="HTH_TetR"/>
</dbReference>
<feature type="domain" description="HTH tetR-type" evidence="3">
    <location>
        <begin position="16"/>
        <end position="76"/>
    </location>
</feature>
<dbReference type="InterPro" id="IPR009057">
    <property type="entry name" value="Homeodomain-like_sf"/>
</dbReference>
<dbReference type="InterPro" id="IPR036271">
    <property type="entry name" value="Tet_transcr_reg_TetR-rel_C_sf"/>
</dbReference>
<dbReference type="PANTHER" id="PTHR30055">
    <property type="entry name" value="HTH-TYPE TRANSCRIPTIONAL REGULATOR RUTR"/>
    <property type="match status" value="1"/>
</dbReference>
<protein>
    <recommendedName>
        <fullName evidence="3">HTH tetR-type domain-containing protein</fullName>
    </recommendedName>
</protein>
<dbReference type="GO" id="GO:0003700">
    <property type="term" value="F:DNA-binding transcription factor activity"/>
    <property type="evidence" value="ECO:0007669"/>
    <property type="project" value="TreeGrafter"/>
</dbReference>
<dbReference type="PROSITE" id="PS50977">
    <property type="entry name" value="HTH_TETR_2"/>
    <property type="match status" value="1"/>
</dbReference>
<gene>
    <name evidence="4" type="ORF">CFRA_09485</name>
</gene>
<organism evidence="4 5">
    <name type="scientific">Corynebacterium frankenforstense DSM 45800</name>
    <dbReference type="NCBI Taxonomy" id="1437875"/>
    <lineage>
        <taxon>Bacteria</taxon>
        <taxon>Bacillati</taxon>
        <taxon>Actinomycetota</taxon>
        <taxon>Actinomycetes</taxon>
        <taxon>Mycobacteriales</taxon>
        <taxon>Corynebacteriaceae</taxon>
        <taxon>Corynebacterium</taxon>
    </lineage>
</organism>
<proteinExistence type="predicted"/>
<dbReference type="OrthoDB" id="3210235at2"/>
<dbReference type="InterPro" id="IPR041678">
    <property type="entry name" value="TetR_C_16"/>
</dbReference>
<feature type="DNA-binding region" description="H-T-H motif" evidence="2">
    <location>
        <begin position="39"/>
        <end position="58"/>
    </location>
</feature>
<dbReference type="SUPFAM" id="SSF46689">
    <property type="entry name" value="Homeodomain-like"/>
    <property type="match status" value="1"/>
</dbReference>
<dbReference type="RefSeq" id="WP_075664435.1">
    <property type="nucleotide sequence ID" value="NZ_CP009247.1"/>
</dbReference>
<dbReference type="PRINTS" id="PR00455">
    <property type="entry name" value="HTHTETR"/>
</dbReference>
<evidence type="ECO:0000259" key="3">
    <source>
        <dbReference type="PROSITE" id="PS50977"/>
    </source>
</evidence>
<keyword evidence="1 2" id="KW-0238">DNA-binding</keyword>
<evidence type="ECO:0000313" key="4">
    <source>
        <dbReference type="EMBL" id="APT89440.1"/>
    </source>
</evidence>
<dbReference type="STRING" id="1437875.CFRA_09485"/>
<reference evidence="4 5" key="1">
    <citation type="submission" date="2014-08" db="EMBL/GenBank/DDBJ databases">
        <title>Complete genome sequence of Corynebacterium frankenforstense ST18(T) (=DSM 45800(T)), isolated from raw cow milk.</title>
        <authorList>
            <person name="Ruckert C."/>
            <person name="Albersmeier A."/>
            <person name="Winkler A."/>
            <person name="Lipski A."/>
            <person name="Kalinowski J."/>
        </authorList>
    </citation>
    <scope>NUCLEOTIDE SEQUENCE [LARGE SCALE GENOMIC DNA]</scope>
    <source>
        <strain evidence="4 5">ST18</strain>
    </source>
</reference>
<name>A0A1L7CUH7_9CORY</name>
<dbReference type="PANTHER" id="PTHR30055:SF146">
    <property type="entry name" value="HTH-TYPE TRANSCRIPTIONAL DUAL REGULATOR CECR"/>
    <property type="match status" value="1"/>
</dbReference>
<dbReference type="Gene3D" id="1.10.357.10">
    <property type="entry name" value="Tetracycline Repressor, domain 2"/>
    <property type="match status" value="1"/>
</dbReference>
<evidence type="ECO:0000313" key="5">
    <source>
        <dbReference type="Proteomes" id="UP000185434"/>
    </source>
</evidence>
<dbReference type="InterPro" id="IPR050109">
    <property type="entry name" value="HTH-type_TetR-like_transc_reg"/>
</dbReference>
<evidence type="ECO:0000256" key="1">
    <source>
        <dbReference type="ARBA" id="ARBA00023125"/>
    </source>
</evidence>
<dbReference type="Proteomes" id="UP000185434">
    <property type="component" value="Chromosome"/>
</dbReference>
<sequence>MAHGTSESNPQPTKGERTRAAIVDAAAALFSWRAFDAVTVREIGAAAGVNPGLIHHYFGSKEGLFTAVVQRSVQATGARERLAGLPAAELGAQLVRLAEAAWGAPEQAGWMSMMRRAVAESPERLRDIGEKVSTAALVSVLPEELDHRELRAQLAASQLAGLVLMRHVAGVGVFAQLDTEEVVSLVGPTVQRYLTGELGV</sequence>
<accession>A0A1L7CUH7</accession>
<dbReference type="Pfam" id="PF00440">
    <property type="entry name" value="TetR_N"/>
    <property type="match status" value="1"/>
</dbReference>
<keyword evidence="5" id="KW-1185">Reference proteome</keyword>
<evidence type="ECO:0000256" key="2">
    <source>
        <dbReference type="PROSITE-ProRule" id="PRU00335"/>
    </source>
</evidence>
<dbReference type="KEGG" id="cfk:CFRA_09485"/>